<dbReference type="RefSeq" id="WP_191805205.1">
    <property type="nucleotide sequence ID" value="NZ_JACSQL010000030.1"/>
</dbReference>
<reference evidence="1 2" key="1">
    <citation type="submission" date="2020-08" db="EMBL/GenBank/DDBJ databases">
        <title>A Genomic Blueprint of the Chicken Gut Microbiome.</title>
        <authorList>
            <person name="Gilroy R."/>
            <person name="Ravi A."/>
            <person name="Getino M."/>
            <person name="Pursley I."/>
            <person name="Horton D.L."/>
            <person name="Alikhan N.-F."/>
            <person name="Baker D."/>
            <person name="Gharbi K."/>
            <person name="Hall N."/>
            <person name="Watson M."/>
            <person name="Adriaenssens E.M."/>
            <person name="Foster-Nyarko E."/>
            <person name="Jarju S."/>
            <person name="Secka A."/>
            <person name="Antonio M."/>
            <person name="Oren A."/>
            <person name="Chaudhuri R."/>
            <person name="La Ragione R.M."/>
            <person name="Hildebrand F."/>
            <person name="Pallen M.J."/>
        </authorList>
    </citation>
    <scope>NUCLEOTIDE SEQUENCE [LARGE SCALE GENOMIC DNA]</scope>
    <source>
        <strain evidence="1 2">Sa2BVA9</strain>
    </source>
</reference>
<evidence type="ECO:0000313" key="2">
    <source>
        <dbReference type="Proteomes" id="UP000608071"/>
    </source>
</evidence>
<sequence length="296" mass="35730">MGIMIEPSKELIRIWMDIYVPEKDLLFLREEDLRNLERYLNRVLVIPKKEFFNHSSYTVIQLVNSFEYWNISKEVQYIVVAESDWLSHQSKDIQKQISNIQLQINRGLILPLSLCTDSFFFPEEYLVKDSEREYIVLQSKMWRRIPYETKENLLKVYAKQWDDWTCYELPEQTPLHLQKYANTFPAQAGGNCLSATLFALTKQEWIINEWVHPRTFFEGLKRANYFNAKIEDIQNGDVVVWVNEEGIIQHASYHISQNLFFNKNGQTFFNPWIIIDWNELELKWKKYRYEIYRIEK</sequence>
<dbReference type="EMBL" id="JACSQL010000030">
    <property type="protein sequence ID" value="MBD7971357.1"/>
    <property type="molecule type" value="Genomic_DNA"/>
</dbReference>
<evidence type="ECO:0008006" key="3">
    <source>
        <dbReference type="Google" id="ProtNLM"/>
    </source>
</evidence>
<evidence type="ECO:0000313" key="1">
    <source>
        <dbReference type="EMBL" id="MBD7971357.1"/>
    </source>
</evidence>
<accession>A0ABR8T6K1</accession>
<proteinExistence type="predicted"/>
<protein>
    <recommendedName>
        <fullName evidence="3">NlpC/P60 domain-containing protein</fullName>
    </recommendedName>
</protein>
<gene>
    <name evidence="1" type="ORF">H9647_25180</name>
</gene>
<keyword evidence="2" id="KW-1185">Reference proteome</keyword>
<dbReference type="Proteomes" id="UP000608071">
    <property type="component" value="Unassembled WGS sequence"/>
</dbReference>
<organism evidence="1 2">
    <name type="scientific">Paenibacillus gallinarum</name>
    <dbReference type="NCBI Taxonomy" id="2762232"/>
    <lineage>
        <taxon>Bacteria</taxon>
        <taxon>Bacillati</taxon>
        <taxon>Bacillota</taxon>
        <taxon>Bacilli</taxon>
        <taxon>Bacillales</taxon>
        <taxon>Paenibacillaceae</taxon>
        <taxon>Paenibacillus</taxon>
    </lineage>
</organism>
<name>A0ABR8T6K1_9BACL</name>
<comment type="caution">
    <text evidence="1">The sequence shown here is derived from an EMBL/GenBank/DDBJ whole genome shotgun (WGS) entry which is preliminary data.</text>
</comment>